<evidence type="ECO:0000256" key="4">
    <source>
        <dbReference type="ARBA" id="ARBA00022679"/>
    </source>
</evidence>
<dbReference type="PANTHER" id="PTHR33908:SF3">
    <property type="entry name" value="UNDECAPRENYL PHOSPHATE-ALPHA-4-AMINO-4-DEOXY-L-ARABINOSE ARABINOSYL TRANSFERASE"/>
    <property type="match status" value="1"/>
</dbReference>
<dbReference type="RefSeq" id="WP_247974953.1">
    <property type="nucleotide sequence ID" value="NZ_CP095848.1"/>
</dbReference>
<feature type="transmembrane region" description="Helical" evidence="8">
    <location>
        <begin position="178"/>
        <end position="206"/>
    </location>
</feature>
<evidence type="ECO:0000256" key="2">
    <source>
        <dbReference type="ARBA" id="ARBA00022475"/>
    </source>
</evidence>
<feature type="domain" description="Glycosyltransferase RgtA/B/C/D-like" evidence="9">
    <location>
        <begin position="73"/>
        <end position="229"/>
    </location>
</feature>
<reference evidence="10 11" key="1">
    <citation type="submission" date="2022-04" db="EMBL/GenBank/DDBJ databases">
        <title>Hymenobacter sp. isolated from the air.</title>
        <authorList>
            <person name="Won M."/>
            <person name="Lee C.-M."/>
            <person name="Woen H.-Y."/>
            <person name="Kwon S.-W."/>
        </authorList>
    </citation>
    <scope>NUCLEOTIDE SEQUENCE [LARGE SCALE GENOMIC DNA]</scope>
    <source>
        <strain evidence="11">5516 S-25</strain>
    </source>
</reference>
<evidence type="ECO:0000313" key="10">
    <source>
        <dbReference type="EMBL" id="UPL48546.1"/>
    </source>
</evidence>
<keyword evidence="3 10" id="KW-0328">Glycosyltransferase</keyword>
<dbReference type="EMBL" id="CP095848">
    <property type="protein sequence ID" value="UPL48546.1"/>
    <property type="molecule type" value="Genomic_DNA"/>
</dbReference>
<accession>A0ABY4J6U3</accession>
<evidence type="ECO:0000256" key="1">
    <source>
        <dbReference type="ARBA" id="ARBA00004651"/>
    </source>
</evidence>
<dbReference type="EC" id="2.4.-.-" evidence="10"/>
<feature type="transmembrane region" description="Helical" evidence="8">
    <location>
        <begin position="308"/>
        <end position="332"/>
    </location>
</feature>
<evidence type="ECO:0000256" key="5">
    <source>
        <dbReference type="ARBA" id="ARBA00022692"/>
    </source>
</evidence>
<dbReference type="Pfam" id="PF13231">
    <property type="entry name" value="PMT_2"/>
    <property type="match status" value="1"/>
</dbReference>
<evidence type="ECO:0000256" key="6">
    <source>
        <dbReference type="ARBA" id="ARBA00022989"/>
    </source>
</evidence>
<sequence length="510" mass="57485">MVHTLTTWVRQHRAQVLFLILLLPTVGPLLLVLPEPIYLWDESRVAVNAAEMALNNNWLVAHFEGQPDLWNTKPPLLLWLQVLSIKLFGFNEVAIRLPTVGAVVATVSALYWFSAKVLRNVAAGLFAGLVLLTTAGYFRVHVAWSGDYDGLLVCWQLLLLIFYFRYLEKARSRDWWLFTGALLGAILTKGVAGLLGLPGLLLYTLWQGRLGFILRNRQFYAAVAVLLGLVGGYYLGHEVSTPGYWQAVRENELGGRFSTALNDLSGPWNYYLVYLKIRDFVPWLYWLAPAVVLAWWQSNPVQRRAVGLLLIFSACWLLLISCAATKLAWYAAPIYPPLALLTGLGIARIWELLHAAYLGRYVPQVVSMAGFTLLFFGLPYRGMLLDMLIQLQHRTPYYFYRNYLSALPASTHLASVAVVVPDIVKTNVVSTAWDPGREYNPVFTFYKLAYKAERNLDLRITSVRQLASLVPTDTVVVCDETLHQQVQARFVTRILGRATPCQLLVVLGPK</sequence>
<proteinExistence type="predicted"/>
<evidence type="ECO:0000259" key="9">
    <source>
        <dbReference type="Pfam" id="PF13231"/>
    </source>
</evidence>
<evidence type="ECO:0000256" key="7">
    <source>
        <dbReference type="ARBA" id="ARBA00023136"/>
    </source>
</evidence>
<protein>
    <submittedName>
        <fullName evidence="10">Glycosyltransferase family 39 protein</fullName>
        <ecNumber evidence="10">2.4.-.-</ecNumber>
    </submittedName>
</protein>
<keyword evidence="11" id="KW-1185">Reference proteome</keyword>
<name>A0ABY4J6U3_9BACT</name>
<dbReference type="GO" id="GO:0016757">
    <property type="term" value="F:glycosyltransferase activity"/>
    <property type="evidence" value="ECO:0007669"/>
    <property type="project" value="UniProtKB-KW"/>
</dbReference>
<feature type="transmembrane region" description="Helical" evidence="8">
    <location>
        <begin position="218"/>
        <end position="236"/>
    </location>
</feature>
<feature type="transmembrane region" description="Helical" evidence="8">
    <location>
        <begin position="93"/>
        <end position="114"/>
    </location>
</feature>
<keyword evidence="6 8" id="KW-1133">Transmembrane helix</keyword>
<keyword evidence="2" id="KW-1003">Cell membrane</keyword>
<organism evidence="10 11">
    <name type="scientific">Hymenobacter sublimis</name>
    <dbReference type="NCBI Taxonomy" id="2933777"/>
    <lineage>
        <taxon>Bacteria</taxon>
        <taxon>Pseudomonadati</taxon>
        <taxon>Bacteroidota</taxon>
        <taxon>Cytophagia</taxon>
        <taxon>Cytophagales</taxon>
        <taxon>Hymenobacteraceae</taxon>
        <taxon>Hymenobacter</taxon>
    </lineage>
</organism>
<feature type="transmembrane region" description="Helical" evidence="8">
    <location>
        <begin position="12"/>
        <end position="33"/>
    </location>
</feature>
<dbReference type="InterPro" id="IPR050297">
    <property type="entry name" value="LipidA_mod_glycosyltrf_83"/>
</dbReference>
<evidence type="ECO:0000256" key="8">
    <source>
        <dbReference type="SAM" id="Phobius"/>
    </source>
</evidence>
<keyword evidence="5 8" id="KW-0812">Transmembrane</keyword>
<keyword evidence="7 8" id="KW-0472">Membrane</keyword>
<feature type="transmembrane region" description="Helical" evidence="8">
    <location>
        <begin position="120"/>
        <end position="138"/>
    </location>
</feature>
<comment type="subcellular location">
    <subcellularLocation>
        <location evidence="1">Cell membrane</location>
        <topology evidence="1">Multi-pass membrane protein</topology>
    </subcellularLocation>
</comment>
<evidence type="ECO:0000256" key="3">
    <source>
        <dbReference type="ARBA" id="ARBA00022676"/>
    </source>
</evidence>
<dbReference type="InterPro" id="IPR038731">
    <property type="entry name" value="RgtA/B/C-like"/>
</dbReference>
<dbReference type="Proteomes" id="UP000829647">
    <property type="component" value="Chromosome"/>
</dbReference>
<feature type="transmembrane region" description="Helical" evidence="8">
    <location>
        <begin position="361"/>
        <end position="380"/>
    </location>
</feature>
<gene>
    <name evidence="10" type="ORF">MWH26_15300</name>
</gene>
<dbReference type="PANTHER" id="PTHR33908">
    <property type="entry name" value="MANNOSYLTRANSFERASE YKCB-RELATED"/>
    <property type="match status" value="1"/>
</dbReference>
<evidence type="ECO:0000313" key="11">
    <source>
        <dbReference type="Proteomes" id="UP000829647"/>
    </source>
</evidence>
<feature type="transmembrane region" description="Helical" evidence="8">
    <location>
        <begin position="280"/>
        <end position="296"/>
    </location>
</feature>
<keyword evidence="4 10" id="KW-0808">Transferase</keyword>